<dbReference type="PROSITE" id="PS51352">
    <property type="entry name" value="THIOREDOXIN_2"/>
    <property type="match status" value="1"/>
</dbReference>
<keyword evidence="5 9" id="KW-0676">Redox-active center</keyword>
<feature type="active site" description="Nucleophile" evidence="8">
    <location>
        <position position="28"/>
    </location>
</feature>
<dbReference type="EMBL" id="LK028559">
    <property type="protein sequence ID" value="CDR30993.1"/>
    <property type="molecule type" value="Genomic_DNA"/>
</dbReference>
<evidence type="ECO:0000256" key="7">
    <source>
        <dbReference type="PIRNR" id="PIRNR000077"/>
    </source>
</evidence>
<feature type="disulfide bond" description="Redox-active" evidence="9">
    <location>
        <begin position="28"/>
        <end position="31"/>
    </location>
</feature>
<evidence type="ECO:0000256" key="8">
    <source>
        <dbReference type="PIRSR" id="PIRSR000077-1"/>
    </source>
</evidence>
<evidence type="ECO:0000256" key="1">
    <source>
        <dbReference type="ARBA" id="ARBA00008987"/>
    </source>
</evidence>
<organism evidence="11 12">
    <name type="scientific">Acholeplasma oculi</name>
    <dbReference type="NCBI Taxonomy" id="35623"/>
    <lineage>
        <taxon>Bacteria</taxon>
        <taxon>Bacillati</taxon>
        <taxon>Mycoplasmatota</taxon>
        <taxon>Mollicutes</taxon>
        <taxon>Acholeplasmatales</taxon>
        <taxon>Acholeplasmataceae</taxon>
        <taxon>Acholeplasma</taxon>
    </lineage>
</organism>
<gene>
    <name evidence="11" type="primary">trx2</name>
    <name evidence="11" type="ORF">Aocu_09200</name>
</gene>
<protein>
    <recommendedName>
        <fullName evidence="6 7">Thioredoxin</fullName>
    </recommendedName>
</protein>
<dbReference type="SUPFAM" id="SSF52833">
    <property type="entry name" value="Thioredoxin-like"/>
    <property type="match status" value="1"/>
</dbReference>
<feature type="site" description="Contributes to redox potential value" evidence="8">
    <location>
        <position position="30"/>
    </location>
</feature>
<dbReference type="GO" id="GO:0005829">
    <property type="term" value="C:cytosol"/>
    <property type="evidence" value="ECO:0007669"/>
    <property type="project" value="TreeGrafter"/>
</dbReference>
<dbReference type="PROSITE" id="PS00194">
    <property type="entry name" value="THIOREDOXIN_1"/>
    <property type="match status" value="1"/>
</dbReference>
<dbReference type="PANTHER" id="PTHR45663:SF11">
    <property type="entry name" value="GEO12009P1"/>
    <property type="match status" value="1"/>
</dbReference>
<dbReference type="STRING" id="35623.Aocu_09200"/>
<sequence>MQQYKGEDFNQVVNKDGLVLVDFFATWCGPCKMLMPVLEQISGEQPGTQFVKVDIDEYRKQAIDNGIRAVPTLVLFKDGKEVSRASGYQPREKILAWLEEHK</sequence>
<evidence type="ECO:0000256" key="5">
    <source>
        <dbReference type="ARBA" id="ARBA00023284"/>
    </source>
</evidence>
<evidence type="ECO:0000256" key="4">
    <source>
        <dbReference type="ARBA" id="ARBA00023157"/>
    </source>
</evidence>
<dbReference type="PRINTS" id="PR00421">
    <property type="entry name" value="THIOREDOXIN"/>
</dbReference>
<keyword evidence="2" id="KW-0813">Transport</keyword>
<dbReference type="InterPro" id="IPR013766">
    <property type="entry name" value="Thioredoxin_domain"/>
</dbReference>
<comment type="similarity">
    <text evidence="1 7">Belongs to the thioredoxin family.</text>
</comment>
<keyword evidence="4 9" id="KW-1015">Disulfide bond</keyword>
<dbReference type="CDD" id="cd02947">
    <property type="entry name" value="TRX_family"/>
    <property type="match status" value="1"/>
</dbReference>
<dbReference type="KEGG" id="aoc:Aocu_09200"/>
<evidence type="ECO:0000313" key="12">
    <source>
        <dbReference type="Proteomes" id="UP000032434"/>
    </source>
</evidence>
<reference evidence="12" key="1">
    <citation type="submission" date="2014-05" db="EMBL/GenBank/DDBJ databases">
        <authorList>
            <person name="Kube M."/>
        </authorList>
    </citation>
    <scope>NUCLEOTIDE SEQUENCE [LARGE SCALE GENOMIC DNA]</scope>
</reference>
<dbReference type="FunCoup" id="A0A061AAW8">
    <property type="interactions" value="241"/>
</dbReference>
<evidence type="ECO:0000256" key="3">
    <source>
        <dbReference type="ARBA" id="ARBA00022982"/>
    </source>
</evidence>
<dbReference type="FunFam" id="3.40.30.10:FF:000001">
    <property type="entry name" value="Thioredoxin"/>
    <property type="match status" value="1"/>
</dbReference>
<dbReference type="GO" id="GO:0045454">
    <property type="term" value="P:cell redox homeostasis"/>
    <property type="evidence" value="ECO:0007669"/>
    <property type="project" value="TreeGrafter"/>
</dbReference>
<keyword evidence="12" id="KW-1185">Reference proteome</keyword>
<dbReference type="InterPro" id="IPR005746">
    <property type="entry name" value="Thioredoxin"/>
</dbReference>
<dbReference type="RefSeq" id="WP_045749460.1">
    <property type="nucleotide sequence ID" value="NZ_FUZK01000001.1"/>
</dbReference>
<dbReference type="AlphaFoldDB" id="A0A061AAW8"/>
<dbReference type="OrthoDB" id="9790390at2"/>
<name>A0A061AAW8_9MOLU</name>
<dbReference type="InterPro" id="IPR017937">
    <property type="entry name" value="Thioredoxin_CS"/>
</dbReference>
<proteinExistence type="inferred from homology"/>
<evidence type="ECO:0000256" key="9">
    <source>
        <dbReference type="PIRSR" id="PIRSR000077-4"/>
    </source>
</evidence>
<dbReference type="PIRSF" id="PIRSF000077">
    <property type="entry name" value="Thioredoxin"/>
    <property type="match status" value="1"/>
</dbReference>
<dbReference type="InParanoid" id="A0A061AAW8"/>
<dbReference type="Proteomes" id="UP000032434">
    <property type="component" value="Chromosome 1"/>
</dbReference>
<dbReference type="PANTHER" id="PTHR45663">
    <property type="entry name" value="GEO12009P1"/>
    <property type="match status" value="1"/>
</dbReference>
<evidence type="ECO:0000256" key="2">
    <source>
        <dbReference type="ARBA" id="ARBA00022448"/>
    </source>
</evidence>
<dbReference type="InterPro" id="IPR036249">
    <property type="entry name" value="Thioredoxin-like_sf"/>
</dbReference>
<evidence type="ECO:0000313" key="11">
    <source>
        <dbReference type="EMBL" id="CDR30993.1"/>
    </source>
</evidence>
<feature type="site" description="Deprotonates C-terminal active site Cys" evidence="8">
    <location>
        <position position="22"/>
    </location>
</feature>
<dbReference type="Gene3D" id="3.40.30.10">
    <property type="entry name" value="Glutaredoxin"/>
    <property type="match status" value="1"/>
</dbReference>
<feature type="domain" description="Thioredoxin" evidence="10">
    <location>
        <begin position="1"/>
        <end position="102"/>
    </location>
</feature>
<evidence type="ECO:0000259" key="10">
    <source>
        <dbReference type="PROSITE" id="PS51352"/>
    </source>
</evidence>
<feature type="active site" description="Nucleophile" evidence="8">
    <location>
        <position position="31"/>
    </location>
</feature>
<evidence type="ECO:0000256" key="6">
    <source>
        <dbReference type="NCBIfam" id="TIGR01068"/>
    </source>
</evidence>
<dbReference type="PATRIC" id="fig|35623.3.peg.919"/>
<feature type="site" description="Contributes to redox potential value" evidence="8">
    <location>
        <position position="29"/>
    </location>
</feature>
<dbReference type="NCBIfam" id="TIGR01068">
    <property type="entry name" value="thioredoxin"/>
    <property type="match status" value="1"/>
</dbReference>
<dbReference type="GO" id="GO:0015035">
    <property type="term" value="F:protein-disulfide reductase activity"/>
    <property type="evidence" value="ECO:0007669"/>
    <property type="project" value="UniProtKB-UniRule"/>
</dbReference>
<keyword evidence="3" id="KW-0249">Electron transport</keyword>
<accession>A0A061AAW8</accession>
<dbReference type="Pfam" id="PF00085">
    <property type="entry name" value="Thioredoxin"/>
    <property type="match status" value="1"/>
</dbReference>
<dbReference type="HOGENOM" id="CLU_090389_10_4_14"/>